<keyword evidence="2 7" id="KW-0808">Transferase</keyword>
<name>A0A7R9BSZ1_9CRUS</name>
<evidence type="ECO:0000256" key="7">
    <source>
        <dbReference type="RuleBase" id="RU079119"/>
    </source>
</evidence>
<evidence type="ECO:0000256" key="2">
    <source>
        <dbReference type="ARBA" id="ARBA00022679"/>
    </source>
</evidence>
<keyword evidence="6 7" id="KW-0012">Acyltransferase</keyword>
<comment type="catalytic activity">
    <reaction evidence="7">
        <text>L-cysteinyl-[protein] + hexadecanoyl-CoA = S-hexadecanoyl-L-cysteinyl-[protein] + CoA</text>
        <dbReference type="Rhea" id="RHEA:36683"/>
        <dbReference type="Rhea" id="RHEA-COMP:10131"/>
        <dbReference type="Rhea" id="RHEA-COMP:11032"/>
        <dbReference type="ChEBI" id="CHEBI:29950"/>
        <dbReference type="ChEBI" id="CHEBI:57287"/>
        <dbReference type="ChEBI" id="CHEBI:57379"/>
        <dbReference type="ChEBI" id="CHEBI:74151"/>
        <dbReference type="EC" id="2.3.1.225"/>
    </reaction>
</comment>
<evidence type="ECO:0000256" key="3">
    <source>
        <dbReference type="ARBA" id="ARBA00022692"/>
    </source>
</evidence>
<keyword evidence="3 7" id="KW-0812">Transmembrane</keyword>
<dbReference type="GO" id="GO:0019706">
    <property type="term" value="F:protein-cysteine S-palmitoyltransferase activity"/>
    <property type="evidence" value="ECO:0007669"/>
    <property type="project" value="UniProtKB-EC"/>
</dbReference>
<evidence type="ECO:0000313" key="9">
    <source>
        <dbReference type="EMBL" id="CAD7281021.1"/>
    </source>
</evidence>
<dbReference type="InterPro" id="IPR001594">
    <property type="entry name" value="Palmitoyltrfase_DHHC"/>
</dbReference>
<protein>
    <recommendedName>
        <fullName evidence="7">Palmitoyltransferase</fullName>
        <ecNumber evidence="7">2.3.1.225</ecNumber>
    </recommendedName>
</protein>
<evidence type="ECO:0000256" key="1">
    <source>
        <dbReference type="ARBA" id="ARBA00004141"/>
    </source>
</evidence>
<feature type="domain" description="Palmitoyltransferase DHHC" evidence="8">
    <location>
        <begin position="99"/>
        <end position="231"/>
    </location>
</feature>
<feature type="transmembrane region" description="Helical" evidence="7">
    <location>
        <begin position="189"/>
        <end position="215"/>
    </location>
</feature>
<keyword evidence="5 7" id="KW-0472">Membrane</keyword>
<dbReference type="InterPro" id="IPR039859">
    <property type="entry name" value="PFA4/ZDH16/20/ERF2-like"/>
</dbReference>
<proteinExistence type="inferred from homology"/>
<feature type="transmembrane region" description="Helical" evidence="7">
    <location>
        <begin position="146"/>
        <end position="169"/>
    </location>
</feature>
<sequence length="349" mass="40104">MDALCDCRHYQDDLIMQPDVHNDVVAPTIEFMGIPAYLCLSHVERPRTLPFLLMHCNWPWVHSFGLEAVCDNANGLSAEREEVLTDSEVSLEDWYRQILQFCEVCKGYKAPRSHHCRKRCVMKMDHHCPWINNCVGHFNQGHFINFLASAVIGCVHAFTILIICIFRSINVSWYVHYGPRDQPIVHMRVVGFVGCLFSAGLAVGVIVAVGMLLYYQLKMVWCNQTGIEQWIAEKARWRREPGSAPFKFPYDLGWKSNLAQVLSWNSEPRGCGFLWPVVPGCDQFTFTMEQIAQKRAKRERTKSYNVIEVYSGAWLPIFKGPAICCRPPYSDEPRIALKIGDEVVVTRWK</sequence>
<dbReference type="PANTHER" id="PTHR12246">
    <property type="entry name" value="PALMITOYLTRANSFERASE ZDHHC16"/>
    <property type="match status" value="1"/>
</dbReference>
<dbReference type="EC" id="2.3.1.225" evidence="7"/>
<dbReference type="GO" id="GO:0016020">
    <property type="term" value="C:membrane"/>
    <property type="evidence" value="ECO:0007669"/>
    <property type="project" value="UniProtKB-SubCell"/>
</dbReference>
<evidence type="ECO:0000256" key="4">
    <source>
        <dbReference type="ARBA" id="ARBA00022989"/>
    </source>
</evidence>
<keyword evidence="4 7" id="KW-1133">Transmembrane helix</keyword>
<reference evidence="9" key="1">
    <citation type="submission" date="2020-11" db="EMBL/GenBank/DDBJ databases">
        <authorList>
            <person name="Tran Van P."/>
        </authorList>
    </citation>
    <scope>NUCLEOTIDE SEQUENCE</scope>
</reference>
<evidence type="ECO:0000259" key="8">
    <source>
        <dbReference type="Pfam" id="PF01529"/>
    </source>
</evidence>
<dbReference type="AlphaFoldDB" id="A0A7R9BSZ1"/>
<evidence type="ECO:0000313" key="10">
    <source>
        <dbReference type="Proteomes" id="UP000678499"/>
    </source>
</evidence>
<dbReference type="Pfam" id="PF01529">
    <property type="entry name" value="DHHC"/>
    <property type="match status" value="1"/>
</dbReference>
<comment type="subcellular location">
    <subcellularLocation>
        <location evidence="1">Membrane</location>
        <topology evidence="1">Multi-pass membrane protein</topology>
    </subcellularLocation>
</comment>
<comment type="domain">
    <text evidence="7">The DHHC domain is required for palmitoyltransferase activity.</text>
</comment>
<gene>
    <name evidence="9" type="ORF">NMOB1V02_LOCUS8675</name>
</gene>
<dbReference type="EMBL" id="OA884602">
    <property type="protein sequence ID" value="CAD7281021.1"/>
    <property type="molecule type" value="Genomic_DNA"/>
</dbReference>
<dbReference type="Proteomes" id="UP000678499">
    <property type="component" value="Unassembled WGS sequence"/>
</dbReference>
<organism evidence="9">
    <name type="scientific">Notodromas monacha</name>
    <dbReference type="NCBI Taxonomy" id="399045"/>
    <lineage>
        <taxon>Eukaryota</taxon>
        <taxon>Metazoa</taxon>
        <taxon>Ecdysozoa</taxon>
        <taxon>Arthropoda</taxon>
        <taxon>Crustacea</taxon>
        <taxon>Oligostraca</taxon>
        <taxon>Ostracoda</taxon>
        <taxon>Podocopa</taxon>
        <taxon>Podocopida</taxon>
        <taxon>Cypridocopina</taxon>
        <taxon>Cypridoidea</taxon>
        <taxon>Cyprididae</taxon>
        <taxon>Notodromas</taxon>
    </lineage>
</organism>
<accession>A0A7R9BSZ1</accession>
<keyword evidence="10" id="KW-1185">Reference proteome</keyword>
<evidence type="ECO:0000256" key="6">
    <source>
        <dbReference type="ARBA" id="ARBA00023315"/>
    </source>
</evidence>
<comment type="similarity">
    <text evidence="7">Belongs to the DHHC palmitoyltransferase family.</text>
</comment>
<dbReference type="OrthoDB" id="331948at2759"/>
<evidence type="ECO:0000256" key="5">
    <source>
        <dbReference type="ARBA" id="ARBA00023136"/>
    </source>
</evidence>
<dbReference type="EMBL" id="CAJPEX010002565">
    <property type="protein sequence ID" value="CAG0921173.1"/>
    <property type="molecule type" value="Genomic_DNA"/>
</dbReference>
<dbReference type="PROSITE" id="PS50216">
    <property type="entry name" value="DHHC"/>
    <property type="match status" value="1"/>
</dbReference>
<feature type="non-terminal residue" evidence="9">
    <location>
        <position position="1"/>
    </location>
</feature>